<organism evidence="3 4">
    <name type="scientific">Gracilibacillus salinarum</name>
    <dbReference type="NCBI Taxonomy" id="2932255"/>
    <lineage>
        <taxon>Bacteria</taxon>
        <taxon>Bacillati</taxon>
        <taxon>Bacillota</taxon>
        <taxon>Bacilli</taxon>
        <taxon>Bacillales</taxon>
        <taxon>Bacillaceae</taxon>
        <taxon>Gracilibacillus</taxon>
    </lineage>
</organism>
<evidence type="ECO:0000313" key="4">
    <source>
        <dbReference type="Proteomes" id="UP000831537"/>
    </source>
</evidence>
<feature type="transmembrane region" description="Helical" evidence="1">
    <location>
        <begin position="12"/>
        <end position="38"/>
    </location>
</feature>
<gene>
    <name evidence="3" type="ORF">MUN87_12295</name>
</gene>
<dbReference type="RefSeq" id="WP_244740507.1">
    <property type="nucleotide sequence ID" value="NZ_CP095071.1"/>
</dbReference>
<feature type="domain" description="DUF4190" evidence="2">
    <location>
        <begin position="12"/>
        <end position="69"/>
    </location>
</feature>
<protein>
    <submittedName>
        <fullName evidence="3">DUF4190 domain-containing protein</fullName>
    </submittedName>
</protein>
<keyword evidence="4" id="KW-1185">Reference proteome</keyword>
<keyword evidence="1" id="KW-0812">Transmembrane</keyword>
<dbReference type="Proteomes" id="UP000831537">
    <property type="component" value="Chromosome"/>
</dbReference>
<accession>A0ABY4GH79</accession>
<dbReference type="EMBL" id="CP095071">
    <property type="protein sequence ID" value="UOQ83538.1"/>
    <property type="molecule type" value="Genomic_DNA"/>
</dbReference>
<keyword evidence="1" id="KW-1133">Transmembrane helix</keyword>
<evidence type="ECO:0000256" key="1">
    <source>
        <dbReference type="SAM" id="Phobius"/>
    </source>
</evidence>
<name>A0ABY4GH79_9BACI</name>
<dbReference type="Pfam" id="PF13828">
    <property type="entry name" value="DUF4190"/>
    <property type="match status" value="1"/>
</dbReference>
<reference evidence="3 4" key="1">
    <citation type="submission" date="2022-04" db="EMBL/GenBank/DDBJ databases">
        <title>Gracilibacillus sp. isolated from saltern.</title>
        <authorList>
            <person name="Won M."/>
            <person name="Lee C.-M."/>
            <person name="Woen H.-Y."/>
            <person name="Kwon S.-W."/>
        </authorList>
    </citation>
    <scope>NUCLEOTIDE SEQUENCE [LARGE SCALE GENOMIC DNA]</scope>
    <source>
        <strain evidence="3 4">SSPM10-3</strain>
    </source>
</reference>
<dbReference type="InterPro" id="IPR025241">
    <property type="entry name" value="DUF4190"/>
</dbReference>
<sequence length="90" mass="9334">MTAVTETNSNSTISLTLGILSIVLPVIGIMLGVIGIVYARKAKRVNVNTNEGGKGLATAGIICSVTGINIQLFILLLVISNIIASSFLFS</sequence>
<keyword evidence="1" id="KW-0472">Membrane</keyword>
<evidence type="ECO:0000313" key="3">
    <source>
        <dbReference type="EMBL" id="UOQ83538.1"/>
    </source>
</evidence>
<evidence type="ECO:0000259" key="2">
    <source>
        <dbReference type="Pfam" id="PF13828"/>
    </source>
</evidence>
<feature type="transmembrane region" description="Helical" evidence="1">
    <location>
        <begin position="59"/>
        <end position="84"/>
    </location>
</feature>
<proteinExistence type="predicted"/>